<reference evidence="2 3" key="1">
    <citation type="journal article" date="2012" name="PLoS ONE">
        <title>Genome sequence and transcriptome analysis of the radioresistant bacterium Deinococcus gobiensis: insights into the extreme environmental adaptations.</title>
        <authorList>
            <person name="Yuan M."/>
            <person name="Chen M."/>
            <person name="Zhang W."/>
            <person name="Lu W."/>
            <person name="Wang J."/>
            <person name="Yang M."/>
            <person name="Zhao P."/>
            <person name="Tang R."/>
            <person name="Li X."/>
            <person name="Hao Y."/>
            <person name="Zhou Z."/>
            <person name="Zhan Y."/>
            <person name="Yu H."/>
            <person name="Teng C."/>
            <person name="Yan Y."/>
            <person name="Ping S."/>
            <person name="Wang Y."/>
            <person name="Lin M."/>
        </authorList>
    </citation>
    <scope>NUCLEOTIDE SEQUENCE [LARGE SCALE GENOMIC DNA]</scope>
    <source>
        <strain evidence="2 3">I-0</strain>
    </source>
</reference>
<name>H8GXZ1_DEIGI</name>
<proteinExistence type="predicted"/>
<evidence type="ECO:0000313" key="2">
    <source>
        <dbReference type="EMBL" id="AFD24723.1"/>
    </source>
</evidence>
<organism evidence="2 3">
    <name type="scientific">Deinococcus gobiensis (strain DSM 21396 / JCM 16679 / CGMCC 1.7299 / I-0)</name>
    <dbReference type="NCBI Taxonomy" id="745776"/>
    <lineage>
        <taxon>Bacteria</taxon>
        <taxon>Thermotogati</taxon>
        <taxon>Deinococcota</taxon>
        <taxon>Deinococci</taxon>
        <taxon>Deinococcales</taxon>
        <taxon>Deinococcaceae</taxon>
        <taxon>Deinococcus</taxon>
    </lineage>
</organism>
<dbReference type="OrthoDB" id="69162at2"/>
<sequence>MSGPVFPPAPGRRGRPADTSPAGPVPDALEIARVLAVLEREEEALLRCLAELQRRTVEALAQLGYQEIDAHLAAQPPASPEVGVAATLSVIMKLPGSDLRRSDFSLSLPLVLTRSGELRVSGAEIGGVVVRETFVYPLKTDPAGAARALTHGLSRLYLAHLLKTRLSGDTMPDPEAWASPFR</sequence>
<dbReference type="RefSeq" id="WP_014684206.1">
    <property type="nucleotide sequence ID" value="NC_017790.1"/>
</dbReference>
<dbReference type="PATRIC" id="fig|745776.4.peg.815"/>
<keyword evidence="3" id="KW-1185">Reference proteome</keyword>
<feature type="compositionally biased region" description="Pro residues" evidence="1">
    <location>
        <begin position="1"/>
        <end position="10"/>
    </location>
</feature>
<accession>H8GXZ1</accession>
<dbReference type="AlphaFoldDB" id="H8GXZ1"/>
<protein>
    <submittedName>
        <fullName evidence="2">Uncharacterized protein</fullName>
    </submittedName>
</protein>
<dbReference type="Proteomes" id="UP000007575">
    <property type="component" value="Chromosome"/>
</dbReference>
<evidence type="ECO:0000256" key="1">
    <source>
        <dbReference type="SAM" id="MobiDB-lite"/>
    </source>
</evidence>
<dbReference type="HOGENOM" id="CLU_1479752_0_0_0"/>
<evidence type="ECO:0000313" key="3">
    <source>
        <dbReference type="Proteomes" id="UP000007575"/>
    </source>
</evidence>
<feature type="region of interest" description="Disordered" evidence="1">
    <location>
        <begin position="1"/>
        <end position="25"/>
    </location>
</feature>
<dbReference type="STRING" id="745776.DGo_CA0796"/>
<dbReference type="EMBL" id="CP002191">
    <property type="protein sequence ID" value="AFD24723.1"/>
    <property type="molecule type" value="Genomic_DNA"/>
</dbReference>
<gene>
    <name evidence="2" type="ordered locus">DGo_CA0796</name>
</gene>
<dbReference type="KEGG" id="dgo:DGo_CA0796"/>